<accession>W7E384</accession>
<protein>
    <submittedName>
        <fullName evidence="1">Uncharacterized protein</fullName>
    </submittedName>
</protein>
<sequence length="128" mass="14386">MPSIRRRRYAGLNVAAVSLQVAEPLIEATHGTKIIQAMLLKKSDDIATRSQRESACCKEFGERKAMTGELRNVQDELDALLDLIAAKDVIAKVVLDPGRKIHIHQIYDLRTQFDTTQDRIEMLEQAVA</sequence>
<dbReference type="RefSeq" id="XP_014551141.1">
    <property type="nucleotide sequence ID" value="XM_014695655.1"/>
</dbReference>
<evidence type="ECO:0000313" key="1">
    <source>
        <dbReference type="EMBL" id="EUN21564.1"/>
    </source>
</evidence>
<organism evidence="1 2">
    <name type="scientific">Bipolaris victoriae (strain FI3)</name>
    <name type="common">Victoria blight of oats agent</name>
    <name type="synonym">Cochliobolus victoriae</name>
    <dbReference type="NCBI Taxonomy" id="930091"/>
    <lineage>
        <taxon>Eukaryota</taxon>
        <taxon>Fungi</taxon>
        <taxon>Dikarya</taxon>
        <taxon>Ascomycota</taxon>
        <taxon>Pezizomycotina</taxon>
        <taxon>Dothideomycetes</taxon>
        <taxon>Pleosporomycetidae</taxon>
        <taxon>Pleosporales</taxon>
        <taxon>Pleosporineae</taxon>
        <taxon>Pleosporaceae</taxon>
        <taxon>Bipolaris</taxon>
    </lineage>
</organism>
<proteinExistence type="predicted"/>
<name>W7E384_BIPV3</name>
<dbReference type="AlphaFoldDB" id="W7E384"/>
<dbReference type="Proteomes" id="UP000054337">
    <property type="component" value="Unassembled WGS sequence"/>
</dbReference>
<evidence type="ECO:0000313" key="2">
    <source>
        <dbReference type="Proteomes" id="UP000054337"/>
    </source>
</evidence>
<keyword evidence="2" id="KW-1185">Reference proteome</keyword>
<reference evidence="1 2" key="1">
    <citation type="journal article" date="2013" name="PLoS Genet.">
        <title>Comparative genome structure, secondary metabolite, and effector coding capacity across Cochliobolus pathogens.</title>
        <authorList>
            <person name="Condon B.J."/>
            <person name="Leng Y."/>
            <person name="Wu D."/>
            <person name="Bushley K.E."/>
            <person name="Ohm R.A."/>
            <person name="Otillar R."/>
            <person name="Martin J."/>
            <person name="Schackwitz W."/>
            <person name="Grimwood J."/>
            <person name="MohdZainudin N."/>
            <person name="Xue C."/>
            <person name="Wang R."/>
            <person name="Manning V.A."/>
            <person name="Dhillon B."/>
            <person name="Tu Z.J."/>
            <person name="Steffenson B.J."/>
            <person name="Salamov A."/>
            <person name="Sun H."/>
            <person name="Lowry S."/>
            <person name="LaButti K."/>
            <person name="Han J."/>
            <person name="Copeland A."/>
            <person name="Lindquist E."/>
            <person name="Barry K."/>
            <person name="Schmutz J."/>
            <person name="Baker S.E."/>
            <person name="Ciuffetti L.M."/>
            <person name="Grigoriev I.V."/>
            <person name="Zhong S."/>
            <person name="Turgeon B.G."/>
        </authorList>
    </citation>
    <scope>NUCLEOTIDE SEQUENCE [LARGE SCALE GENOMIC DNA]</scope>
    <source>
        <strain evidence="1 2">FI3</strain>
    </source>
</reference>
<gene>
    <name evidence="1" type="ORF">COCVIDRAFT_31249</name>
</gene>
<dbReference type="HOGENOM" id="CLU_1959194_0_0_1"/>
<dbReference type="GeneID" id="26254731"/>
<dbReference type="EMBL" id="KI968842">
    <property type="protein sequence ID" value="EUN21564.1"/>
    <property type="molecule type" value="Genomic_DNA"/>
</dbReference>